<evidence type="ECO:0000256" key="1">
    <source>
        <dbReference type="ARBA" id="ARBA00004429"/>
    </source>
</evidence>
<dbReference type="FunFam" id="1.20.58.340:FF:000001">
    <property type="entry name" value="Magnesium transport protein CorA"/>
    <property type="match status" value="1"/>
</dbReference>
<keyword evidence="11 13" id="KW-0472">Membrane</keyword>
<dbReference type="Gene3D" id="1.20.58.340">
    <property type="entry name" value="Magnesium transport protein CorA, transmembrane region"/>
    <property type="match status" value="1"/>
</dbReference>
<dbReference type="GO" id="GO:0015099">
    <property type="term" value="F:nickel cation transmembrane transporter activity"/>
    <property type="evidence" value="ECO:0007669"/>
    <property type="project" value="TreeGrafter"/>
</dbReference>
<evidence type="ECO:0000256" key="5">
    <source>
        <dbReference type="ARBA" id="ARBA00022475"/>
    </source>
</evidence>
<dbReference type="AlphaFoldDB" id="A0A7W9CL21"/>
<keyword evidence="5" id="KW-1003">Cell membrane</keyword>
<dbReference type="SUPFAM" id="SSF143865">
    <property type="entry name" value="CorA soluble domain-like"/>
    <property type="match status" value="1"/>
</dbReference>
<dbReference type="PANTHER" id="PTHR47685">
    <property type="entry name" value="MAGNESIUM TRANSPORT PROTEIN CORA"/>
    <property type="match status" value="1"/>
</dbReference>
<evidence type="ECO:0000313" key="15">
    <source>
        <dbReference type="Proteomes" id="UP000545037"/>
    </source>
</evidence>
<dbReference type="InterPro" id="IPR050829">
    <property type="entry name" value="CorA_MIT"/>
</dbReference>
<evidence type="ECO:0000256" key="13">
    <source>
        <dbReference type="SAM" id="Phobius"/>
    </source>
</evidence>
<dbReference type="Pfam" id="PF01544">
    <property type="entry name" value="CorA"/>
    <property type="match status" value="1"/>
</dbReference>
<keyword evidence="9 13" id="KW-1133">Transmembrane helix</keyword>
<comment type="similarity">
    <text evidence="2">Belongs to the CorA metal ion transporter (MIT) (TC 1.A.35) family.</text>
</comment>
<dbReference type="GO" id="GO:0015087">
    <property type="term" value="F:cobalt ion transmembrane transporter activity"/>
    <property type="evidence" value="ECO:0007669"/>
    <property type="project" value="TreeGrafter"/>
</dbReference>
<evidence type="ECO:0000256" key="9">
    <source>
        <dbReference type="ARBA" id="ARBA00022989"/>
    </source>
</evidence>
<dbReference type="Gene3D" id="3.30.460.20">
    <property type="entry name" value="CorA soluble domain-like"/>
    <property type="match status" value="1"/>
</dbReference>
<proteinExistence type="inferred from homology"/>
<evidence type="ECO:0000256" key="4">
    <source>
        <dbReference type="ARBA" id="ARBA00022448"/>
    </source>
</evidence>
<protein>
    <recommendedName>
        <fullName evidence="3">Magnesium transport protein CorA</fullName>
    </recommendedName>
</protein>
<keyword evidence="15" id="KW-1185">Reference proteome</keyword>
<evidence type="ECO:0000256" key="2">
    <source>
        <dbReference type="ARBA" id="ARBA00009765"/>
    </source>
</evidence>
<gene>
    <name evidence="14" type="ORF">GGR13_002972</name>
</gene>
<dbReference type="PANTHER" id="PTHR47685:SF1">
    <property type="entry name" value="MAGNESIUM TRANSPORT PROTEIN CORA"/>
    <property type="match status" value="1"/>
</dbReference>
<evidence type="ECO:0000256" key="12">
    <source>
        <dbReference type="ARBA" id="ARBA00034269"/>
    </source>
</evidence>
<evidence type="ECO:0000256" key="8">
    <source>
        <dbReference type="ARBA" id="ARBA00022842"/>
    </source>
</evidence>
<keyword evidence="7 13" id="KW-0812">Transmembrane</keyword>
<keyword evidence="4" id="KW-0813">Transport</keyword>
<dbReference type="InterPro" id="IPR045863">
    <property type="entry name" value="CorA_TM1_TM2"/>
</dbReference>
<dbReference type="CDD" id="cd12837">
    <property type="entry name" value="EcCorA-like_u1"/>
    <property type="match status" value="1"/>
</dbReference>
<evidence type="ECO:0000256" key="10">
    <source>
        <dbReference type="ARBA" id="ARBA00023065"/>
    </source>
</evidence>
<organism evidence="14 15">
    <name type="scientific">Brevundimonas variabilis</name>
    <dbReference type="NCBI Taxonomy" id="74312"/>
    <lineage>
        <taxon>Bacteria</taxon>
        <taxon>Pseudomonadati</taxon>
        <taxon>Pseudomonadota</taxon>
        <taxon>Alphaproteobacteria</taxon>
        <taxon>Caulobacterales</taxon>
        <taxon>Caulobacteraceae</taxon>
        <taxon>Brevundimonas</taxon>
    </lineage>
</organism>
<dbReference type="RefSeq" id="WP_183214331.1">
    <property type="nucleotide sequence ID" value="NZ_JACHOR010000005.1"/>
</dbReference>
<dbReference type="GO" id="GO:0015095">
    <property type="term" value="F:magnesium ion transmembrane transporter activity"/>
    <property type="evidence" value="ECO:0007669"/>
    <property type="project" value="TreeGrafter"/>
</dbReference>
<comment type="catalytic activity">
    <reaction evidence="12">
        <text>Mg(2+)(in) = Mg(2+)(out)</text>
        <dbReference type="Rhea" id="RHEA:29827"/>
        <dbReference type="ChEBI" id="CHEBI:18420"/>
    </reaction>
</comment>
<comment type="subcellular location">
    <subcellularLocation>
        <location evidence="1">Cell inner membrane</location>
        <topology evidence="1">Multi-pass membrane protein</topology>
    </subcellularLocation>
</comment>
<keyword evidence="8" id="KW-0460">Magnesium</keyword>
<dbReference type="InterPro" id="IPR045861">
    <property type="entry name" value="CorA_cytoplasmic_dom"/>
</dbReference>
<keyword evidence="10" id="KW-0406">Ion transport</keyword>
<accession>A0A7W9CL21</accession>
<feature type="transmembrane region" description="Helical" evidence="13">
    <location>
        <begin position="294"/>
        <end position="314"/>
    </location>
</feature>
<sequence length="320" mass="35070">MIRVYCRGNQACLDTTGDPANWTLPADAIWVDLIHPTPEEDRAVERALHLSIPTREEMSELEASSRMYRENGATFVTADIMHAGTEDMPAVDPVTFVLTSGPLVTVRYVEPRSFVMLGDKLDRDPALCSTGADLFLHLMETIIDRTSEVLSSTSVSVEVISTHIFQDKKAVGFDKLIAKLGRAQMANARIDQSLSGLSRVFAFVSLDDMIENRGETTAHLKSLSRDALSLIGHNQAIAASINFQLSAALGLINIEQSSIIKIFSVAAVAFMPPTLIASIYGMNFEHMPELAWMAGYPMALAAMVVAAIAPLLWFRKKGWL</sequence>
<keyword evidence="6" id="KW-0997">Cell inner membrane</keyword>
<evidence type="ECO:0000256" key="3">
    <source>
        <dbReference type="ARBA" id="ARBA00019439"/>
    </source>
</evidence>
<evidence type="ECO:0000313" key="14">
    <source>
        <dbReference type="EMBL" id="MBB5747351.1"/>
    </source>
</evidence>
<dbReference type="Proteomes" id="UP000545037">
    <property type="component" value="Unassembled WGS sequence"/>
</dbReference>
<feature type="transmembrane region" description="Helical" evidence="13">
    <location>
        <begin position="262"/>
        <end position="282"/>
    </location>
</feature>
<dbReference type="SUPFAM" id="SSF144083">
    <property type="entry name" value="Magnesium transport protein CorA, transmembrane region"/>
    <property type="match status" value="1"/>
</dbReference>
<evidence type="ECO:0000256" key="6">
    <source>
        <dbReference type="ARBA" id="ARBA00022519"/>
    </source>
</evidence>
<evidence type="ECO:0000256" key="7">
    <source>
        <dbReference type="ARBA" id="ARBA00022692"/>
    </source>
</evidence>
<name>A0A7W9CL21_9CAUL</name>
<dbReference type="EMBL" id="JACHOR010000005">
    <property type="protein sequence ID" value="MBB5747351.1"/>
    <property type="molecule type" value="Genomic_DNA"/>
</dbReference>
<evidence type="ECO:0000256" key="11">
    <source>
        <dbReference type="ARBA" id="ARBA00023136"/>
    </source>
</evidence>
<dbReference type="GO" id="GO:0005886">
    <property type="term" value="C:plasma membrane"/>
    <property type="evidence" value="ECO:0007669"/>
    <property type="project" value="UniProtKB-SubCell"/>
</dbReference>
<dbReference type="InterPro" id="IPR002523">
    <property type="entry name" value="MgTranspt_CorA/ZnTranspt_ZntB"/>
</dbReference>
<comment type="caution">
    <text evidence="14">The sequence shown here is derived from an EMBL/GenBank/DDBJ whole genome shotgun (WGS) entry which is preliminary data.</text>
</comment>
<reference evidence="14 15" key="1">
    <citation type="submission" date="2020-08" db="EMBL/GenBank/DDBJ databases">
        <title>Genomic Encyclopedia of Type Strains, Phase IV (KMG-IV): sequencing the most valuable type-strain genomes for metagenomic binning, comparative biology and taxonomic classification.</title>
        <authorList>
            <person name="Goeker M."/>
        </authorList>
    </citation>
    <scope>NUCLEOTIDE SEQUENCE [LARGE SCALE GENOMIC DNA]</scope>
    <source>
        <strain evidence="14 15">DSM 4737</strain>
    </source>
</reference>